<keyword evidence="4" id="KW-1185">Reference proteome</keyword>
<feature type="region of interest" description="Disordered" evidence="1">
    <location>
        <begin position="1"/>
        <end position="25"/>
    </location>
</feature>
<dbReference type="Gene3D" id="3.30.720.50">
    <property type="match status" value="1"/>
</dbReference>
<dbReference type="Pfam" id="PF02825">
    <property type="entry name" value="WWE"/>
    <property type="match status" value="1"/>
</dbReference>
<dbReference type="InterPro" id="IPR037197">
    <property type="entry name" value="WWE_dom_sf"/>
</dbReference>
<sequence length="102" mass="11743">MSIKEFNERNRQLQTKEGKRTPAVQTNFKTDDVAWAYKKDGIWYTLPRDVNEKVEKAYGRNKHGSTILELNGCICQASFSDMKMVCQKTHTVTEIARNEASN</sequence>
<feature type="domain" description="WWE" evidence="2">
    <location>
        <begin position="21"/>
        <end position="97"/>
    </location>
</feature>
<accession>A0A8W8I8F2</accession>
<dbReference type="EnsemblMetazoa" id="G13069.1">
    <property type="protein sequence ID" value="G13069.1:cds"/>
    <property type="gene ID" value="G13069"/>
</dbReference>
<name>A0A8W8I8F2_MAGGI</name>
<dbReference type="InterPro" id="IPR004170">
    <property type="entry name" value="WWE_dom"/>
</dbReference>
<dbReference type="Proteomes" id="UP000005408">
    <property type="component" value="Unassembled WGS sequence"/>
</dbReference>
<reference evidence="3" key="1">
    <citation type="submission" date="2022-08" db="UniProtKB">
        <authorList>
            <consortium name="EnsemblMetazoa"/>
        </authorList>
    </citation>
    <scope>IDENTIFICATION</scope>
    <source>
        <strain evidence="3">05x7-T-G4-1.051#20</strain>
    </source>
</reference>
<evidence type="ECO:0000313" key="3">
    <source>
        <dbReference type="EnsemblMetazoa" id="G13069.1:cds"/>
    </source>
</evidence>
<dbReference type="AlphaFoldDB" id="A0A8W8I8F2"/>
<proteinExistence type="predicted"/>
<protein>
    <recommendedName>
        <fullName evidence="2">WWE domain-containing protein</fullName>
    </recommendedName>
</protein>
<dbReference type="PROSITE" id="PS50918">
    <property type="entry name" value="WWE"/>
    <property type="match status" value="1"/>
</dbReference>
<evidence type="ECO:0000259" key="2">
    <source>
        <dbReference type="PROSITE" id="PS50918"/>
    </source>
</evidence>
<evidence type="ECO:0000256" key="1">
    <source>
        <dbReference type="SAM" id="MobiDB-lite"/>
    </source>
</evidence>
<dbReference type="SUPFAM" id="SSF117839">
    <property type="entry name" value="WWE domain"/>
    <property type="match status" value="1"/>
</dbReference>
<feature type="compositionally biased region" description="Basic and acidic residues" evidence="1">
    <location>
        <begin position="1"/>
        <end position="20"/>
    </location>
</feature>
<evidence type="ECO:0000313" key="4">
    <source>
        <dbReference type="Proteomes" id="UP000005408"/>
    </source>
</evidence>
<organism evidence="3 4">
    <name type="scientific">Magallana gigas</name>
    <name type="common">Pacific oyster</name>
    <name type="synonym">Crassostrea gigas</name>
    <dbReference type="NCBI Taxonomy" id="29159"/>
    <lineage>
        <taxon>Eukaryota</taxon>
        <taxon>Metazoa</taxon>
        <taxon>Spiralia</taxon>
        <taxon>Lophotrochozoa</taxon>
        <taxon>Mollusca</taxon>
        <taxon>Bivalvia</taxon>
        <taxon>Autobranchia</taxon>
        <taxon>Pteriomorphia</taxon>
        <taxon>Ostreida</taxon>
        <taxon>Ostreoidea</taxon>
        <taxon>Ostreidae</taxon>
        <taxon>Magallana</taxon>
    </lineage>
</organism>